<dbReference type="SUPFAM" id="SSF55073">
    <property type="entry name" value="Nucleotide cyclase"/>
    <property type="match status" value="1"/>
</dbReference>
<keyword evidence="2" id="KW-0418">Kinase</keyword>
<dbReference type="Gene3D" id="3.30.70.270">
    <property type="match status" value="1"/>
</dbReference>
<dbReference type="InterPro" id="IPR000160">
    <property type="entry name" value="GGDEF_dom"/>
</dbReference>
<comment type="caution">
    <text evidence="2">The sequence shown here is derived from an EMBL/GenBank/DDBJ whole genome shotgun (WGS) entry which is preliminary data.</text>
</comment>
<keyword evidence="2" id="KW-0808">Transferase</keyword>
<dbReference type="Pfam" id="PF00990">
    <property type="entry name" value="GGDEF"/>
    <property type="match status" value="1"/>
</dbReference>
<evidence type="ECO:0000259" key="1">
    <source>
        <dbReference type="PROSITE" id="PS50887"/>
    </source>
</evidence>
<proteinExistence type="predicted"/>
<dbReference type="InterPro" id="IPR050469">
    <property type="entry name" value="Diguanylate_Cyclase"/>
</dbReference>
<accession>K1Y003</accession>
<dbReference type="EMBL" id="AMFJ01034015">
    <property type="protein sequence ID" value="EKD30531.1"/>
    <property type="molecule type" value="Genomic_DNA"/>
</dbReference>
<sequence>MIIIKPAALLLATAYNAWHAIHTNGLDGLTGLANRSALNSAIDKWMDIFDTPIPSIEAIGFFDIDFFKQFNTDHGHHTGDMVLKHVAHIIKREAKRLGGKAFRYGGEEFVATFSKSMSHEEIDSIRKSVEDSICMFEWKEHKVRCSIGYSIKEHHADSESGKLLSTTLIRSANQALLLAKETGRNRTTEWKRNSGD</sequence>
<dbReference type="GO" id="GO:0052621">
    <property type="term" value="F:diguanylate cyclase activity"/>
    <property type="evidence" value="ECO:0007669"/>
    <property type="project" value="TreeGrafter"/>
</dbReference>
<dbReference type="CDD" id="cd01949">
    <property type="entry name" value="GGDEF"/>
    <property type="match status" value="1"/>
</dbReference>
<dbReference type="PROSITE" id="PS50887">
    <property type="entry name" value="GGDEF"/>
    <property type="match status" value="1"/>
</dbReference>
<dbReference type="GO" id="GO:0016301">
    <property type="term" value="F:kinase activity"/>
    <property type="evidence" value="ECO:0007669"/>
    <property type="project" value="UniProtKB-KW"/>
</dbReference>
<gene>
    <name evidence="2" type="ORF">ACD_78C00015G0001</name>
</gene>
<feature type="domain" description="GGDEF" evidence="1">
    <location>
        <begin position="55"/>
        <end position="192"/>
    </location>
</feature>
<dbReference type="InterPro" id="IPR029787">
    <property type="entry name" value="Nucleotide_cyclase"/>
</dbReference>
<protein>
    <submittedName>
        <fullName evidence="2">Putative sensory transduction histidine kinase</fullName>
    </submittedName>
</protein>
<dbReference type="NCBIfam" id="TIGR00254">
    <property type="entry name" value="GGDEF"/>
    <property type="match status" value="1"/>
</dbReference>
<dbReference type="InterPro" id="IPR043128">
    <property type="entry name" value="Rev_trsase/Diguanyl_cyclase"/>
</dbReference>
<dbReference type="AlphaFoldDB" id="K1Y003"/>
<reference evidence="2" key="1">
    <citation type="journal article" date="2012" name="Science">
        <title>Fermentation, hydrogen, and sulfur metabolism in multiple uncultivated bacterial phyla.</title>
        <authorList>
            <person name="Wrighton K.C."/>
            <person name="Thomas B.C."/>
            <person name="Sharon I."/>
            <person name="Miller C.S."/>
            <person name="Castelle C.J."/>
            <person name="VerBerkmoes N.C."/>
            <person name="Wilkins M.J."/>
            <person name="Hettich R.L."/>
            <person name="Lipton M.S."/>
            <person name="Williams K.H."/>
            <person name="Long P.E."/>
            <person name="Banfield J.F."/>
        </authorList>
    </citation>
    <scope>NUCLEOTIDE SEQUENCE [LARGE SCALE GENOMIC DNA]</scope>
</reference>
<dbReference type="PANTHER" id="PTHR45138">
    <property type="entry name" value="REGULATORY COMPONENTS OF SENSORY TRANSDUCTION SYSTEM"/>
    <property type="match status" value="1"/>
</dbReference>
<dbReference type="SMART" id="SM00267">
    <property type="entry name" value="GGDEF"/>
    <property type="match status" value="1"/>
</dbReference>
<name>K1Y003_9BACT</name>
<dbReference type="PANTHER" id="PTHR45138:SF9">
    <property type="entry name" value="DIGUANYLATE CYCLASE DGCM-RELATED"/>
    <property type="match status" value="1"/>
</dbReference>
<evidence type="ECO:0000313" key="2">
    <source>
        <dbReference type="EMBL" id="EKD30531.1"/>
    </source>
</evidence>
<organism evidence="2">
    <name type="scientific">uncultured bacterium</name>
    <name type="common">gcode 4</name>
    <dbReference type="NCBI Taxonomy" id="1234023"/>
    <lineage>
        <taxon>Bacteria</taxon>
        <taxon>environmental samples</taxon>
    </lineage>
</organism>